<dbReference type="EC" id="5.1.3.2" evidence="5 10"/>
<dbReference type="SUPFAM" id="SSF51735">
    <property type="entry name" value="NAD(P)-binding Rossmann-fold domains"/>
    <property type="match status" value="1"/>
</dbReference>
<evidence type="ECO:0000256" key="7">
    <source>
        <dbReference type="ARBA" id="ARBA00023027"/>
    </source>
</evidence>
<comment type="pathway">
    <text evidence="3 10">Carbohydrate metabolism; galactose metabolism.</text>
</comment>
<comment type="cofactor">
    <cofactor evidence="2 10">
        <name>NAD(+)</name>
        <dbReference type="ChEBI" id="CHEBI:57540"/>
    </cofactor>
</comment>
<dbReference type="EMBL" id="JBEPLU010000004">
    <property type="protein sequence ID" value="MET3528603.1"/>
    <property type="molecule type" value="Genomic_DNA"/>
</dbReference>
<dbReference type="InterPro" id="IPR001509">
    <property type="entry name" value="Epimerase_deHydtase"/>
</dbReference>
<dbReference type="Proteomes" id="UP001549110">
    <property type="component" value="Unassembled WGS sequence"/>
</dbReference>
<organism evidence="12 13">
    <name type="scientific">Phenylobacterium koreense</name>
    <dbReference type="NCBI Taxonomy" id="266125"/>
    <lineage>
        <taxon>Bacteria</taxon>
        <taxon>Pseudomonadati</taxon>
        <taxon>Pseudomonadota</taxon>
        <taxon>Alphaproteobacteria</taxon>
        <taxon>Caulobacterales</taxon>
        <taxon>Caulobacteraceae</taxon>
        <taxon>Phenylobacterium</taxon>
    </lineage>
</organism>
<reference evidence="12 13" key="1">
    <citation type="submission" date="2024-06" db="EMBL/GenBank/DDBJ databases">
        <title>Genomic Encyclopedia of Type Strains, Phase IV (KMG-IV): sequencing the most valuable type-strain genomes for metagenomic binning, comparative biology and taxonomic classification.</title>
        <authorList>
            <person name="Goeker M."/>
        </authorList>
    </citation>
    <scope>NUCLEOTIDE SEQUENCE [LARGE SCALE GENOMIC DNA]</scope>
    <source>
        <strain evidence="12 13">DSM 17809</strain>
    </source>
</reference>
<evidence type="ECO:0000259" key="11">
    <source>
        <dbReference type="Pfam" id="PF01370"/>
    </source>
</evidence>
<evidence type="ECO:0000256" key="10">
    <source>
        <dbReference type="RuleBase" id="RU366046"/>
    </source>
</evidence>
<name>A0ABV2ENH4_9CAUL</name>
<dbReference type="PANTHER" id="PTHR43725">
    <property type="entry name" value="UDP-GLUCOSE 4-EPIMERASE"/>
    <property type="match status" value="1"/>
</dbReference>
<comment type="caution">
    <text evidence="12">The sequence shown here is derived from an EMBL/GenBank/DDBJ whole genome shotgun (WGS) entry which is preliminary data.</text>
</comment>
<dbReference type="CDD" id="cd05247">
    <property type="entry name" value="UDP_G4E_1_SDR_e"/>
    <property type="match status" value="1"/>
</dbReference>
<keyword evidence="8 10" id="KW-0413">Isomerase</keyword>
<dbReference type="NCBIfam" id="TIGR01179">
    <property type="entry name" value="galE"/>
    <property type="match status" value="1"/>
</dbReference>
<dbReference type="Gene3D" id="3.90.25.10">
    <property type="entry name" value="UDP-galactose 4-epimerase, domain 1"/>
    <property type="match status" value="1"/>
</dbReference>
<dbReference type="Gene3D" id="3.40.50.720">
    <property type="entry name" value="NAD(P)-binding Rossmann-like Domain"/>
    <property type="match status" value="1"/>
</dbReference>
<dbReference type="PANTHER" id="PTHR43725:SF53">
    <property type="entry name" value="UDP-ARABINOSE 4-EPIMERASE 1"/>
    <property type="match status" value="1"/>
</dbReference>
<evidence type="ECO:0000256" key="8">
    <source>
        <dbReference type="ARBA" id="ARBA00023235"/>
    </source>
</evidence>
<dbReference type="Pfam" id="PF01370">
    <property type="entry name" value="Epimerase"/>
    <property type="match status" value="1"/>
</dbReference>
<dbReference type="InterPro" id="IPR036291">
    <property type="entry name" value="NAD(P)-bd_dom_sf"/>
</dbReference>
<dbReference type="InterPro" id="IPR005886">
    <property type="entry name" value="UDP_G4E"/>
</dbReference>
<evidence type="ECO:0000256" key="6">
    <source>
        <dbReference type="ARBA" id="ARBA00018569"/>
    </source>
</evidence>
<comment type="similarity">
    <text evidence="4 10">Belongs to the NAD(P)-dependent epimerase/dehydratase family.</text>
</comment>
<evidence type="ECO:0000256" key="1">
    <source>
        <dbReference type="ARBA" id="ARBA00000083"/>
    </source>
</evidence>
<evidence type="ECO:0000256" key="3">
    <source>
        <dbReference type="ARBA" id="ARBA00004947"/>
    </source>
</evidence>
<evidence type="ECO:0000313" key="12">
    <source>
        <dbReference type="EMBL" id="MET3528603.1"/>
    </source>
</evidence>
<evidence type="ECO:0000256" key="5">
    <source>
        <dbReference type="ARBA" id="ARBA00013189"/>
    </source>
</evidence>
<evidence type="ECO:0000313" key="13">
    <source>
        <dbReference type="Proteomes" id="UP001549110"/>
    </source>
</evidence>
<evidence type="ECO:0000256" key="2">
    <source>
        <dbReference type="ARBA" id="ARBA00001911"/>
    </source>
</evidence>
<keyword evidence="13" id="KW-1185">Reference proteome</keyword>
<gene>
    <name evidence="12" type="ORF">ABID41_003745</name>
</gene>
<sequence length="353" mass="36809">MARSNRVLVVGGAGYIGSHTAKALSERGYHPVVYDNLSSGYREACLWGDFVHGDVRDGATLREVMTTYEIGAAIHFASLIEVGRSVARPDLFWEVNVGGTTSLLSAMRDRGVARLVFSSTAAVYGAGAGEGLSALVEDLPKDPTSPYGDTKLACEKMIASQASAFGITAVALRYFNAAGADPSGLIGEAHDPETHLIPLAIAAATGTGKPLTVFGDDFDTPDGTCLRDYIHVNDLAAAHVAALEAELPTGAFHAVNIGNGQGRSVREVIAAVEEATGRAVPHSIGPRRPGDPPSLVADPSRGADLLGWKAQTSSLLQIVQDAAAWHRQQRYGRTSALVATAAAHPHVRAVAAG</sequence>
<keyword evidence="9 10" id="KW-0119">Carbohydrate metabolism</keyword>
<feature type="domain" description="NAD-dependent epimerase/dehydratase" evidence="11">
    <location>
        <begin position="7"/>
        <end position="258"/>
    </location>
</feature>
<evidence type="ECO:0000256" key="4">
    <source>
        <dbReference type="ARBA" id="ARBA00007637"/>
    </source>
</evidence>
<dbReference type="RefSeq" id="WP_331932641.1">
    <property type="nucleotide sequence ID" value="NZ_JBEPLU010000004.1"/>
</dbReference>
<keyword evidence="7 10" id="KW-0520">NAD</keyword>
<evidence type="ECO:0000256" key="9">
    <source>
        <dbReference type="ARBA" id="ARBA00023277"/>
    </source>
</evidence>
<protein>
    <recommendedName>
        <fullName evidence="6 10">UDP-glucose 4-epimerase</fullName>
        <ecNumber evidence="5 10">5.1.3.2</ecNumber>
    </recommendedName>
</protein>
<comment type="subunit">
    <text evidence="10">Homodimer.</text>
</comment>
<proteinExistence type="inferred from homology"/>
<comment type="catalytic activity">
    <reaction evidence="1 10">
        <text>UDP-alpha-D-glucose = UDP-alpha-D-galactose</text>
        <dbReference type="Rhea" id="RHEA:22168"/>
        <dbReference type="ChEBI" id="CHEBI:58885"/>
        <dbReference type="ChEBI" id="CHEBI:66914"/>
        <dbReference type="EC" id="5.1.3.2"/>
    </reaction>
</comment>
<accession>A0ABV2ENH4</accession>